<organism evidence="2 3">
    <name type="scientific">Rozella allomycis (strain CSF55)</name>
    <dbReference type="NCBI Taxonomy" id="988480"/>
    <lineage>
        <taxon>Eukaryota</taxon>
        <taxon>Fungi</taxon>
        <taxon>Fungi incertae sedis</taxon>
        <taxon>Cryptomycota</taxon>
        <taxon>Cryptomycota incertae sedis</taxon>
        <taxon>Rozella</taxon>
    </lineage>
</organism>
<dbReference type="PANTHER" id="PTHR13457">
    <property type="entry name" value="BAP28"/>
    <property type="match status" value="1"/>
</dbReference>
<comment type="function">
    <text evidence="1">Involved in nucleolar processing of pre-18S ribosomal RNA.</text>
</comment>
<dbReference type="GO" id="GO:0032040">
    <property type="term" value="C:small-subunit processome"/>
    <property type="evidence" value="ECO:0007669"/>
    <property type="project" value="TreeGrafter"/>
</dbReference>
<comment type="subcellular location">
    <subcellularLocation>
        <location evidence="1">Nucleus</location>
        <location evidence="1">Nucleolus</location>
    </subcellularLocation>
</comment>
<keyword evidence="1" id="KW-0698">rRNA processing</keyword>
<protein>
    <recommendedName>
        <fullName evidence="1">U3 small nucleolar RNA-associated protein 10</fullName>
    </recommendedName>
</protein>
<evidence type="ECO:0000313" key="3">
    <source>
        <dbReference type="Proteomes" id="UP000281549"/>
    </source>
</evidence>
<name>A0A4P9Y9Z5_ROZAC</name>
<keyword evidence="1" id="KW-0687">Ribonucleoprotein</keyword>
<dbReference type="GO" id="GO:0034455">
    <property type="term" value="C:t-UTP complex"/>
    <property type="evidence" value="ECO:0007669"/>
    <property type="project" value="TreeGrafter"/>
</dbReference>
<dbReference type="PANTHER" id="PTHR13457:SF1">
    <property type="entry name" value="HEAT REPEAT-CONTAINING PROTEIN 1"/>
    <property type="match status" value="1"/>
</dbReference>
<dbReference type="GO" id="GO:0045943">
    <property type="term" value="P:positive regulation of transcription by RNA polymerase I"/>
    <property type="evidence" value="ECO:0007669"/>
    <property type="project" value="TreeGrafter"/>
</dbReference>
<dbReference type="EMBL" id="ML007325">
    <property type="protein sequence ID" value="RKP15928.1"/>
    <property type="molecule type" value="Genomic_DNA"/>
</dbReference>
<dbReference type="GO" id="GO:0030515">
    <property type="term" value="F:snoRNA binding"/>
    <property type="evidence" value="ECO:0007669"/>
    <property type="project" value="TreeGrafter"/>
</dbReference>
<dbReference type="InterPro" id="IPR040191">
    <property type="entry name" value="UTP10"/>
</dbReference>
<dbReference type="AlphaFoldDB" id="A0A4P9Y9Z5"/>
<evidence type="ECO:0000313" key="2">
    <source>
        <dbReference type="EMBL" id="RKP15928.1"/>
    </source>
</evidence>
<dbReference type="GO" id="GO:0030686">
    <property type="term" value="C:90S preribosome"/>
    <property type="evidence" value="ECO:0007669"/>
    <property type="project" value="TreeGrafter"/>
</dbReference>
<evidence type="ECO:0000256" key="1">
    <source>
        <dbReference type="RuleBase" id="RU367065"/>
    </source>
</evidence>
<gene>
    <name evidence="2" type="ORF">ROZALSC1DRAFT_25872</name>
</gene>
<comment type="subunit">
    <text evidence="1">Component of the ribosomal small subunit (SSU) processome.</text>
</comment>
<keyword evidence="1" id="KW-0690">Ribosome biogenesis</keyword>
<feature type="non-terminal residue" evidence="2">
    <location>
        <position position="336"/>
    </location>
</feature>
<dbReference type="Proteomes" id="UP000281549">
    <property type="component" value="Unassembled WGS sequence"/>
</dbReference>
<reference evidence="3" key="1">
    <citation type="journal article" date="2018" name="Nat. Microbiol.">
        <title>Leveraging single-cell genomics to expand the fungal tree of life.</title>
        <authorList>
            <person name="Ahrendt S.R."/>
            <person name="Quandt C.A."/>
            <person name="Ciobanu D."/>
            <person name="Clum A."/>
            <person name="Salamov A."/>
            <person name="Andreopoulos B."/>
            <person name="Cheng J.F."/>
            <person name="Woyke T."/>
            <person name="Pelin A."/>
            <person name="Henrissat B."/>
            <person name="Reynolds N.K."/>
            <person name="Benny G.L."/>
            <person name="Smith M.E."/>
            <person name="James T.Y."/>
            <person name="Grigoriev I.V."/>
        </authorList>
    </citation>
    <scope>NUCLEOTIDE SEQUENCE [LARGE SCALE GENOMIC DNA]</scope>
    <source>
        <strain evidence="3">CSF55</strain>
    </source>
</reference>
<proteinExistence type="inferred from homology"/>
<keyword evidence="1" id="KW-0539">Nucleus</keyword>
<sequence>TLLEGLVKKNQELKDELIVKHLFELVSKIENEYMLKLTLTIMQKSIYDKINRNIFQVNKLVQILRRTENSQIHQQIFILLSEISEYYPELVLNHVISIFTFMSQNVLKYDDDYSFQVIEKTIKSIIKEYNYNILVKFIENLLFIPKHRRVFIIDCLISSMGRVEALKDLFFLIQINNFENVEFFVELCQLQNVNDLVNSLTKVIMKVEEGVKERVKERDESVKEVDRVQIDNALELIGLVLNDENLLNQFTLIDLSLMQSLVLNTIKYPKLLKSVLNLVSPIQLFSISIQLINMKQSCILDLLFNQVKKMSKFIKSHVGESFELYKCLLESVTELE</sequence>
<comment type="similarity">
    <text evidence="1">Belongs to the HEATR1/UTP10 family.</text>
</comment>
<feature type="non-terminal residue" evidence="2">
    <location>
        <position position="1"/>
    </location>
</feature>
<dbReference type="GO" id="GO:0000462">
    <property type="term" value="P:maturation of SSU-rRNA from tricistronic rRNA transcript (SSU-rRNA, 5.8S rRNA, LSU-rRNA)"/>
    <property type="evidence" value="ECO:0007669"/>
    <property type="project" value="TreeGrafter"/>
</dbReference>
<accession>A0A4P9Y9Z5</accession>